<protein>
    <submittedName>
        <fullName evidence="1">Uncharacterized protein</fullName>
    </submittedName>
</protein>
<evidence type="ECO:0000313" key="1">
    <source>
        <dbReference type="EMBL" id="SHY13220.1"/>
    </source>
</evidence>
<organism evidence="1 2">
    <name type="scientific">Mycobacteroides abscessus subsp. bolletii</name>
    <dbReference type="NCBI Taxonomy" id="319705"/>
    <lineage>
        <taxon>Bacteria</taxon>
        <taxon>Bacillati</taxon>
        <taxon>Actinomycetota</taxon>
        <taxon>Actinomycetes</taxon>
        <taxon>Mycobacteriales</taxon>
        <taxon>Mycobacteriaceae</taxon>
        <taxon>Mycobacteroides</taxon>
        <taxon>Mycobacteroides abscessus</taxon>
    </lineage>
</organism>
<gene>
    <name evidence="1" type="ORF">SAMEA2275694_05013</name>
</gene>
<reference evidence="1 2" key="1">
    <citation type="submission" date="2016-11" db="EMBL/GenBank/DDBJ databases">
        <authorList>
            <consortium name="Pathogen Informatics"/>
        </authorList>
    </citation>
    <scope>NUCLEOTIDE SEQUENCE [LARGE SCALE GENOMIC DNA]</scope>
    <source>
        <strain evidence="1 2">968</strain>
    </source>
</reference>
<sequence>MTTGIQARFRTLRIVKPLHPLAFRKPVPRACSNLAQLPIGFRTIRPARKGGTAIAARWLLRACTARAGAPRRFSK</sequence>
<name>A0A9Q7SJ98_9MYCO</name>
<proteinExistence type="predicted"/>
<evidence type="ECO:0000313" key="2">
    <source>
        <dbReference type="Proteomes" id="UP000185183"/>
    </source>
</evidence>
<dbReference type="Proteomes" id="UP000185183">
    <property type="component" value="Unassembled WGS sequence"/>
</dbReference>
<comment type="caution">
    <text evidence="1">The sequence shown here is derived from an EMBL/GenBank/DDBJ whole genome shotgun (WGS) entry which is preliminary data.</text>
</comment>
<accession>A0A9Q7SJ98</accession>
<dbReference type="AlphaFoldDB" id="A0A9Q7SJ98"/>
<dbReference type="EMBL" id="FSFA01000009">
    <property type="protein sequence ID" value="SHY13220.1"/>
    <property type="molecule type" value="Genomic_DNA"/>
</dbReference>